<reference evidence="1 2" key="1">
    <citation type="journal article" date="2019" name="Nat. Ecol. Evol.">
        <title>Megaphylogeny resolves global patterns of mushroom evolution.</title>
        <authorList>
            <person name="Varga T."/>
            <person name="Krizsan K."/>
            <person name="Foldi C."/>
            <person name="Dima B."/>
            <person name="Sanchez-Garcia M."/>
            <person name="Sanchez-Ramirez S."/>
            <person name="Szollosi G.J."/>
            <person name="Szarkandi J.G."/>
            <person name="Papp V."/>
            <person name="Albert L."/>
            <person name="Andreopoulos W."/>
            <person name="Angelini C."/>
            <person name="Antonin V."/>
            <person name="Barry K.W."/>
            <person name="Bougher N.L."/>
            <person name="Buchanan P."/>
            <person name="Buyck B."/>
            <person name="Bense V."/>
            <person name="Catcheside P."/>
            <person name="Chovatia M."/>
            <person name="Cooper J."/>
            <person name="Damon W."/>
            <person name="Desjardin D."/>
            <person name="Finy P."/>
            <person name="Geml J."/>
            <person name="Haridas S."/>
            <person name="Hughes K."/>
            <person name="Justo A."/>
            <person name="Karasinski D."/>
            <person name="Kautmanova I."/>
            <person name="Kiss B."/>
            <person name="Kocsube S."/>
            <person name="Kotiranta H."/>
            <person name="LaButti K.M."/>
            <person name="Lechner B.E."/>
            <person name="Liimatainen K."/>
            <person name="Lipzen A."/>
            <person name="Lukacs Z."/>
            <person name="Mihaltcheva S."/>
            <person name="Morgado L.N."/>
            <person name="Niskanen T."/>
            <person name="Noordeloos M.E."/>
            <person name="Ohm R.A."/>
            <person name="Ortiz-Santana B."/>
            <person name="Ovrebo C."/>
            <person name="Racz N."/>
            <person name="Riley R."/>
            <person name="Savchenko A."/>
            <person name="Shiryaev A."/>
            <person name="Soop K."/>
            <person name="Spirin V."/>
            <person name="Szebenyi C."/>
            <person name="Tomsovsky M."/>
            <person name="Tulloss R.E."/>
            <person name="Uehling J."/>
            <person name="Grigoriev I.V."/>
            <person name="Vagvolgyi C."/>
            <person name="Papp T."/>
            <person name="Martin F.M."/>
            <person name="Miettinen O."/>
            <person name="Hibbett D.S."/>
            <person name="Nagy L.G."/>
        </authorList>
    </citation>
    <scope>NUCLEOTIDE SEQUENCE [LARGE SCALE GENOMIC DNA]</scope>
    <source>
        <strain evidence="1 2">FP101781</strain>
    </source>
</reference>
<protein>
    <submittedName>
        <fullName evidence="1">Uncharacterized protein</fullName>
    </submittedName>
</protein>
<dbReference type="AlphaFoldDB" id="A0A4Y7SZ81"/>
<dbReference type="EMBL" id="QPFP01000042">
    <property type="protein sequence ID" value="TEB27160.1"/>
    <property type="molecule type" value="Genomic_DNA"/>
</dbReference>
<name>A0A4Y7SZ81_COPMI</name>
<evidence type="ECO:0000313" key="2">
    <source>
        <dbReference type="Proteomes" id="UP000298030"/>
    </source>
</evidence>
<organism evidence="1 2">
    <name type="scientific">Coprinellus micaceus</name>
    <name type="common">Glistening ink-cap mushroom</name>
    <name type="synonym">Coprinus micaceus</name>
    <dbReference type="NCBI Taxonomy" id="71717"/>
    <lineage>
        <taxon>Eukaryota</taxon>
        <taxon>Fungi</taxon>
        <taxon>Dikarya</taxon>
        <taxon>Basidiomycota</taxon>
        <taxon>Agaricomycotina</taxon>
        <taxon>Agaricomycetes</taxon>
        <taxon>Agaricomycetidae</taxon>
        <taxon>Agaricales</taxon>
        <taxon>Agaricineae</taxon>
        <taxon>Psathyrellaceae</taxon>
        <taxon>Coprinellus</taxon>
    </lineage>
</organism>
<keyword evidence="2" id="KW-1185">Reference proteome</keyword>
<accession>A0A4Y7SZ81</accession>
<sequence>MNRNYPSPSIPEEILEKIAGHVAHLGASPGYGLSKHLHHCSLASRASRIPTQKEIFRKVILRPAIAPSAVDLTKRFADLVTQDKHVHLVGYVRSLTYQPHKGRRNEDVKIVSALSLLKFVEHFEFILAYGGLNQRVASDQPFFSCAWSPKSAWAIAVLGIMRGTNVRALCLPIGCLGWPITQREFEAHTFNAVHGANYIEQRPVAPKSLRVTKATVGESIPNSSIRFPFDTQPMAVNLVDLESLVIDLPTRPQANKTYETPQYSLACYLLSQSRSLTQLQISSYNFDSANNRFTESPLRRINQNSFGSLTTLRVALEVLVDGPLVDPYQGLLLDGALVALVSLEVFELSLVMVIFAEHVIFEEGVPSLTPGIFQGGGVRWTWHWRLHLRAATRVPSLRLKSWTYASS</sequence>
<evidence type="ECO:0000313" key="1">
    <source>
        <dbReference type="EMBL" id="TEB27160.1"/>
    </source>
</evidence>
<dbReference type="Proteomes" id="UP000298030">
    <property type="component" value="Unassembled WGS sequence"/>
</dbReference>
<proteinExistence type="predicted"/>
<gene>
    <name evidence="1" type="ORF">FA13DRAFT_1794978</name>
</gene>
<comment type="caution">
    <text evidence="1">The sequence shown here is derived from an EMBL/GenBank/DDBJ whole genome shotgun (WGS) entry which is preliminary data.</text>
</comment>